<dbReference type="Pfam" id="PF00612">
    <property type="entry name" value="IQ"/>
    <property type="match status" value="2"/>
</dbReference>
<dbReference type="PROSITE" id="PS50096">
    <property type="entry name" value="IQ"/>
    <property type="match status" value="2"/>
</dbReference>
<dbReference type="SMART" id="SM00015">
    <property type="entry name" value="IQ"/>
    <property type="match status" value="2"/>
</dbReference>
<dbReference type="CDD" id="cd23767">
    <property type="entry name" value="IQCD"/>
    <property type="match status" value="2"/>
</dbReference>
<proteinExistence type="predicted"/>
<organism evidence="1">
    <name type="scientific">Timema douglasi</name>
    <name type="common">Walking stick</name>
    <dbReference type="NCBI Taxonomy" id="61478"/>
    <lineage>
        <taxon>Eukaryota</taxon>
        <taxon>Metazoa</taxon>
        <taxon>Ecdysozoa</taxon>
        <taxon>Arthropoda</taxon>
        <taxon>Hexapoda</taxon>
        <taxon>Insecta</taxon>
        <taxon>Pterygota</taxon>
        <taxon>Neoptera</taxon>
        <taxon>Polyneoptera</taxon>
        <taxon>Phasmatodea</taxon>
        <taxon>Timematodea</taxon>
        <taxon>Timematoidea</taxon>
        <taxon>Timematidae</taxon>
        <taxon>Timema</taxon>
    </lineage>
</organism>
<accession>A0A7R8VPH2</accession>
<reference evidence="1" key="1">
    <citation type="submission" date="2020-11" db="EMBL/GenBank/DDBJ databases">
        <authorList>
            <person name="Tran Van P."/>
        </authorList>
    </citation>
    <scope>NUCLEOTIDE SEQUENCE</scope>
</reference>
<evidence type="ECO:0000313" key="1">
    <source>
        <dbReference type="EMBL" id="CAD7202323.1"/>
    </source>
</evidence>
<sequence>MTSALANYTTEAELCHAATKIQASFRGHMARKQVDEPTKGKPEDELSKELQKLDAKQSSFNTTSALANYATETGRCKGIVPTFAGRQSGKTTLGTPDWYSNPVIPVISNSTFWTRFCVKAHFTSVTYNFNPFPFTYPRPLGERSIVIIRVTWRSRGTVNDDPQNVFPSLDGLVGCLLLTVVCSSAVLQDVEIVCHVELEPAMTSPRGSYCLSAPGPHVMSELRLILRANVFLNLCVDLALRVLSVTQRIECTAILGERADEEELDIDLSDPDLHKAATKIQASFRGHKVRKETEGQ</sequence>
<dbReference type="Gene3D" id="1.20.5.190">
    <property type="match status" value="2"/>
</dbReference>
<dbReference type="EMBL" id="OA569233">
    <property type="protein sequence ID" value="CAD7202323.1"/>
    <property type="molecule type" value="Genomic_DNA"/>
</dbReference>
<name>A0A7R8VPH2_TIMDO</name>
<dbReference type="PANTHER" id="PTHR10699:SF11">
    <property type="entry name" value="IGLOO, ISOFORM A"/>
    <property type="match status" value="1"/>
</dbReference>
<dbReference type="PANTHER" id="PTHR10699">
    <property type="entry name" value="NEUROMODULIN"/>
    <property type="match status" value="1"/>
</dbReference>
<dbReference type="AlphaFoldDB" id="A0A7R8VPH2"/>
<gene>
    <name evidence="1" type="ORF">TDIB3V08_LOCUS8508</name>
</gene>
<protein>
    <submittedName>
        <fullName evidence="1">Uncharacterized protein</fullName>
    </submittedName>
</protein>
<dbReference type="GO" id="GO:0005516">
    <property type="term" value="F:calmodulin binding"/>
    <property type="evidence" value="ECO:0007669"/>
    <property type="project" value="TreeGrafter"/>
</dbReference>
<dbReference type="InterPro" id="IPR000048">
    <property type="entry name" value="IQ_motif_EF-hand-BS"/>
</dbReference>